<keyword evidence="11" id="KW-1185">Reference proteome</keyword>
<dbReference type="InterPro" id="IPR004568">
    <property type="entry name" value="Ppantetheine-prot_Trfase_dom"/>
</dbReference>
<organism evidence="10 11">
    <name type="scientific">Mixta tenebrionis</name>
    <dbReference type="NCBI Taxonomy" id="2562439"/>
    <lineage>
        <taxon>Bacteria</taxon>
        <taxon>Pseudomonadati</taxon>
        <taxon>Pseudomonadota</taxon>
        <taxon>Gammaproteobacteria</taxon>
        <taxon>Enterobacterales</taxon>
        <taxon>Erwiniaceae</taxon>
        <taxon>Mixta</taxon>
    </lineage>
</organism>
<comment type="function">
    <text evidence="8">Transfers the 4'-phosphopantetheine moiety from coenzyme A to a Ser of acyl-carrier-protein.</text>
</comment>
<keyword evidence="3 8" id="KW-0479">Metal-binding</keyword>
<dbReference type="Proteomes" id="UP000319523">
    <property type="component" value="Unassembled WGS sequence"/>
</dbReference>
<dbReference type="RefSeq" id="WP_141174510.1">
    <property type="nucleotide sequence ID" value="NZ_JBHUFX010000013.1"/>
</dbReference>
<evidence type="ECO:0000256" key="3">
    <source>
        <dbReference type="ARBA" id="ARBA00022723"/>
    </source>
</evidence>
<keyword evidence="2 8" id="KW-0808">Transferase</keyword>
<reference evidence="10 11" key="1">
    <citation type="submission" date="2019-06" db="EMBL/GenBank/DDBJ databases">
        <authorList>
            <person name="Yang Y."/>
        </authorList>
    </citation>
    <scope>NUCLEOTIDE SEQUENCE [LARGE SCALE GENOMIC DNA]</scope>
    <source>
        <strain evidence="10 11">BIT-26</strain>
    </source>
</reference>
<evidence type="ECO:0000256" key="8">
    <source>
        <dbReference type="HAMAP-Rule" id="MF_00101"/>
    </source>
</evidence>
<keyword evidence="5 8" id="KW-0460">Magnesium</keyword>
<evidence type="ECO:0000256" key="1">
    <source>
        <dbReference type="ARBA" id="ARBA00022516"/>
    </source>
</evidence>
<evidence type="ECO:0000256" key="6">
    <source>
        <dbReference type="ARBA" id="ARBA00023098"/>
    </source>
</evidence>
<dbReference type="NCBIfam" id="TIGR00556">
    <property type="entry name" value="pantethn_trn"/>
    <property type="match status" value="1"/>
</dbReference>
<dbReference type="GO" id="GO:0006633">
    <property type="term" value="P:fatty acid biosynthetic process"/>
    <property type="evidence" value="ECO:0007669"/>
    <property type="project" value="UniProtKB-UniRule"/>
</dbReference>
<dbReference type="Pfam" id="PF01648">
    <property type="entry name" value="ACPS"/>
    <property type="match status" value="1"/>
</dbReference>
<accession>A0A506VFX9</accession>
<keyword evidence="4 8" id="KW-0276">Fatty acid metabolism</keyword>
<dbReference type="GO" id="GO:0008897">
    <property type="term" value="F:holo-[acyl-carrier-protein] synthase activity"/>
    <property type="evidence" value="ECO:0007669"/>
    <property type="project" value="UniProtKB-UniRule"/>
</dbReference>
<comment type="similarity">
    <text evidence="8">Belongs to the P-Pant transferase superfamily. AcpS family.</text>
</comment>
<feature type="binding site" evidence="8">
    <location>
        <position position="55"/>
    </location>
    <ligand>
        <name>Mg(2+)</name>
        <dbReference type="ChEBI" id="CHEBI:18420"/>
    </ligand>
</feature>
<feature type="binding site" evidence="8">
    <location>
        <position position="6"/>
    </location>
    <ligand>
        <name>Mg(2+)</name>
        <dbReference type="ChEBI" id="CHEBI:18420"/>
    </ligand>
</feature>
<dbReference type="NCBIfam" id="TIGR00516">
    <property type="entry name" value="acpS"/>
    <property type="match status" value="1"/>
</dbReference>
<dbReference type="EMBL" id="VHQI01000001">
    <property type="protein sequence ID" value="TPW44498.1"/>
    <property type="molecule type" value="Genomic_DNA"/>
</dbReference>
<keyword evidence="8" id="KW-0963">Cytoplasm</keyword>
<sequence length="125" mass="14272">MFIGTDIVEVERIERAVSVSGIAFLQRVFTEREINKIDAREPNYERAAGFWAAKESMVKAVGLGFREGIRFHDMEVEHDIYGCPCFVLHGRLKEILTERRMTKLSLSISHCRTHAIAVVAILTQH</sequence>
<dbReference type="SUPFAM" id="SSF56214">
    <property type="entry name" value="4'-phosphopantetheinyl transferase"/>
    <property type="match status" value="1"/>
</dbReference>
<comment type="cofactor">
    <cofactor evidence="8">
        <name>Mg(2+)</name>
        <dbReference type="ChEBI" id="CHEBI:18420"/>
    </cofactor>
</comment>
<dbReference type="GO" id="GO:0000287">
    <property type="term" value="F:magnesium ion binding"/>
    <property type="evidence" value="ECO:0007669"/>
    <property type="project" value="UniProtKB-UniRule"/>
</dbReference>
<gene>
    <name evidence="8 10" type="primary">acpS</name>
    <name evidence="10" type="ORF">FKM52_01965</name>
</gene>
<proteinExistence type="inferred from homology"/>
<comment type="catalytic activity">
    <reaction evidence="8">
        <text>apo-[ACP] + CoA = holo-[ACP] + adenosine 3',5'-bisphosphate + H(+)</text>
        <dbReference type="Rhea" id="RHEA:12068"/>
        <dbReference type="Rhea" id="RHEA-COMP:9685"/>
        <dbReference type="Rhea" id="RHEA-COMP:9690"/>
        <dbReference type="ChEBI" id="CHEBI:15378"/>
        <dbReference type="ChEBI" id="CHEBI:29999"/>
        <dbReference type="ChEBI" id="CHEBI:57287"/>
        <dbReference type="ChEBI" id="CHEBI:58343"/>
        <dbReference type="ChEBI" id="CHEBI:64479"/>
        <dbReference type="EC" id="2.7.8.7"/>
    </reaction>
</comment>
<dbReference type="InterPro" id="IPR002582">
    <property type="entry name" value="ACPS"/>
</dbReference>
<evidence type="ECO:0000313" key="11">
    <source>
        <dbReference type="Proteomes" id="UP000319523"/>
    </source>
</evidence>
<keyword evidence="6 8" id="KW-0443">Lipid metabolism</keyword>
<name>A0A506VFX9_9GAMM</name>
<keyword evidence="1 8" id="KW-0444">Lipid biosynthesis</keyword>
<dbReference type="InterPro" id="IPR008278">
    <property type="entry name" value="4-PPantetheinyl_Trfase_dom"/>
</dbReference>
<dbReference type="GO" id="GO:0005737">
    <property type="term" value="C:cytoplasm"/>
    <property type="evidence" value="ECO:0007669"/>
    <property type="project" value="UniProtKB-SubCell"/>
</dbReference>
<keyword evidence="7 8" id="KW-0275">Fatty acid biosynthesis</keyword>
<evidence type="ECO:0000256" key="7">
    <source>
        <dbReference type="ARBA" id="ARBA00023160"/>
    </source>
</evidence>
<evidence type="ECO:0000256" key="2">
    <source>
        <dbReference type="ARBA" id="ARBA00022679"/>
    </source>
</evidence>
<evidence type="ECO:0000259" key="9">
    <source>
        <dbReference type="Pfam" id="PF01648"/>
    </source>
</evidence>
<dbReference type="OrthoDB" id="517356at2"/>
<protein>
    <recommendedName>
        <fullName evidence="8">Holo-[acyl-carrier-protein] synthase</fullName>
        <shortName evidence="8">Holo-ACP synthase</shortName>
        <ecNumber evidence="8">2.7.8.7</ecNumber>
    </recommendedName>
    <alternativeName>
        <fullName evidence="8">4'-phosphopantetheinyl transferase AcpS</fullName>
    </alternativeName>
</protein>
<feature type="domain" description="4'-phosphopantetheinyl transferase" evidence="9">
    <location>
        <begin position="3"/>
        <end position="118"/>
    </location>
</feature>
<dbReference type="Gene3D" id="3.90.470.20">
    <property type="entry name" value="4'-phosphopantetheinyl transferase domain"/>
    <property type="match status" value="1"/>
</dbReference>
<evidence type="ECO:0000313" key="10">
    <source>
        <dbReference type="EMBL" id="TPW44498.1"/>
    </source>
</evidence>
<dbReference type="HAMAP" id="MF_00101">
    <property type="entry name" value="AcpS"/>
    <property type="match status" value="1"/>
</dbReference>
<evidence type="ECO:0000256" key="5">
    <source>
        <dbReference type="ARBA" id="ARBA00022842"/>
    </source>
</evidence>
<comment type="caution">
    <text evidence="10">The sequence shown here is derived from an EMBL/GenBank/DDBJ whole genome shotgun (WGS) entry which is preliminary data.</text>
</comment>
<comment type="subcellular location">
    <subcellularLocation>
        <location evidence="8">Cytoplasm</location>
    </subcellularLocation>
</comment>
<dbReference type="EC" id="2.7.8.7" evidence="8"/>
<evidence type="ECO:0000256" key="4">
    <source>
        <dbReference type="ARBA" id="ARBA00022832"/>
    </source>
</evidence>
<dbReference type="AlphaFoldDB" id="A0A506VFX9"/>
<dbReference type="InterPro" id="IPR037143">
    <property type="entry name" value="4-PPantetheinyl_Trfase_dom_sf"/>
</dbReference>